<evidence type="ECO:0000256" key="5">
    <source>
        <dbReference type="ARBA" id="ARBA00022679"/>
    </source>
</evidence>
<dbReference type="SMART" id="SM00387">
    <property type="entry name" value="HATPase_c"/>
    <property type="match status" value="1"/>
</dbReference>
<dbReference type="Gene3D" id="1.10.287.130">
    <property type="match status" value="1"/>
</dbReference>
<keyword evidence="12 13" id="KW-0472">Membrane</keyword>
<feature type="domain" description="Histidine kinase" evidence="14">
    <location>
        <begin position="249"/>
        <end position="463"/>
    </location>
</feature>
<dbReference type="InterPro" id="IPR004358">
    <property type="entry name" value="Sig_transdc_His_kin-like_C"/>
</dbReference>
<dbReference type="SMART" id="SM00388">
    <property type="entry name" value="HisKA"/>
    <property type="match status" value="1"/>
</dbReference>
<comment type="catalytic activity">
    <reaction evidence="1">
        <text>ATP + protein L-histidine = ADP + protein N-phospho-L-histidine.</text>
        <dbReference type="EC" id="2.7.13.3"/>
    </reaction>
</comment>
<organism evidence="15 16">
    <name type="scientific">Vitreoscilla massiliensis</name>
    <dbReference type="NCBI Taxonomy" id="1689272"/>
    <lineage>
        <taxon>Bacteria</taxon>
        <taxon>Pseudomonadati</taxon>
        <taxon>Pseudomonadota</taxon>
        <taxon>Betaproteobacteria</taxon>
        <taxon>Neisseriales</taxon>
        <taxon>Neisseriaceae</taxon>
        <taxon>Vitreoscilla</taxon>
    </lineage>
</organism>
<dbReference type="PANTHER" id="PTHR45436">
    <property type="entry name" value="SENSOR HISTIDINE KINASE YKOH"/>
    <property type="match status" value="1"/>
</dbReference>
<dbReference type="SUPFAM" id="SSF47384">
    <property type="entry name" value="Homodimeric domain of signal transducing histidine kinase"/>
    <property type="match status" value="1"/>
</dbReference>
<protein>
    <recommendedName>
        <fullName evidence="3">histidine kinase</fullName>
        <ecNumber evidence="3">2.7.13.3</ecNumber>
    </recommendedName>
</protein>
<evidence type="ECO:0000256" key="11">
    <source>
        <dbReference type="ARBA" id="ARBA00023012"/>
    </source>
</evidence>
<dbReference type="PROSITE" id="PS50109">
    <property type="entry name" value="HIS_KIN"/>
    <property type="match status" value="1"/>
</dbReference>
<evidence type="ECO:0000256" key="6">
    <source>
        <dbReference type="ARBA" id="ARBA00022692"/>
    </source>
</evidence>
<dbReference type="Pfam" id="PF02518">
    <property type="entry name" value="HATPase_c"/>
    <property type="match status" value="1"/>
</dbReference>
<dbReference type="InterPro" id="IPR036097">
    <property type="entry name" value="HisK_dim/P_sf"/>
</dbReference>
<comment type="subcellular location">
    <subcellularLocation>
        <location evidence="2">Membrane</location>
        <topology evidence="2">Multi-pass membrane protein</topology>
    </subcellularLocation>
</comment>
<dbReference type="InterPro" id="IPR003594">
    <property type="entry name" value="HATPase_dom"/>
</dbReference>
<evidence type="ECO:0000259" key="14">
    <source>
        <dbReference type="PROSITE" id="PS50109"/>
    </source>
</evidence>
<gene>
    <name evidence="15" type="ORF">LVJ82_16545</name>
</gene>
<keyword evidence="7" id="KW-0547">Nucleotide-binding</keyword>
<dbReference type="InterPro" id="IPR050428">
    <property type="entry name" value="TCS_sensor_his_kinase"/>
</dbReference>
<keyword evidence="11" id="KW-0902">Two-component regulatory system</keyword>
<keyword evidence="10 13" id="KW-1133">Transmembrane helix</keyword>
<keyword evidence="6 13" id="KW-0812">Transmembrane</keyword>
<dbReference type="SUPFAM" id="SSF55874">
    <property type="entry name" value="ATPase domain of HSP90 chaperone/DNA topoisomerase II/histidine kinase"/>
    <property type="match status" value="1"/>
</dbReference>
<evidence type="ECO:0000313" key="16">
    <source>
        <dbReference type="Proteomes" id="UP000832011"/>
    </source>
</evidence>
<proteinExistence type="predicted"/>
<dbReference type="GO" id="GO:0005524">
    <property type="term" value="F:ATP binding"/>
    <property type="evidence" value="ECO:0007669"/>
    <property type="project" value="UniProtKB-KW"/>
</dbReference>
<feature type="transmembrane region" description="Helical" evidence="13">
    <location>
        <begin position="173"/>
        <end position="192"/>
    </location>
</feature>
<keyword evidence="16" id="KW-1185">Reference proteome</keyword>
<accession>A0ABY4DZR7</accession>
<dbReference type="RefSeq" id="WP_058357294.1">
    <property type="nucleotide sequence ID" value="NZ_CABKVG010000010.1"/>
</dbReference>
<dbReference type="Pfam" id="PF08521">
    <property type="entry name" value="2CSK_N"/>
    <property type="match status" value="1"/>
</dbReference>
<evidence type="ECO:0000256" key="2">
    <source>
        <dbReference type="ARBA" id="ARBA00004141"/>
    </source>
</evidence>
<dbReference type="PRINTS" id="PR00344">
    <property type="entry name" value="BCTRLSENSOR"/>
</dbReference>
<evidence type="ECO:0000256" key="4">
    <source>
        <dbReference type="ARBA" id="ARBA00022553"/>
    </source>
</evidence>
<dbReference type="InterPro" id="IPR036890">
    <property type="entry name" value="HATPase_C_sf"/>
</dbReference>
<evidence type="ECO:0000256" key="7">
    <source>
        <dbReference type="ARBA" id="ARBA00022741"/>
    </source>
</evidence>
<dbReference type="Gene3D" id="3.30.565.10">
    <property type="entry name" value="Histidine kinase-like ATPase, C-terminal domain"/>
    <property type="match status" value="1"/>
</dbReference>
<keyword evidence="9 15" id="KW-0067">ATP-binding</keyword>
<keyword evidence="5" id="KW-0808">Transferase</keyword>
<dbReference type="EC" id="2.7.13.3" evidence="3"/>
<dbReference type="PANTHER" id="PTHR45436:SF14">
    <property type="entry name" value="SENSOR PROTEIN QSEC"/>
    <property type="match status" value="1"/>
</dbReference>
<dbReference type="EMBL" id="CP091511">
    <property type="protein sequence ID" value="UOO89033.1"/>
    <property type="molecule type" value="Genomic_DNA"/>
</dbReference>
<dbReference type="CDD" id="cd00082">
    <property type="entry name" value="HisKA"/>
    <property type="match status" value="1"/>
</dbReference>
<evidence type="ECO:0000256" key="9">
    <source>
        <dbReference type="ARBA" id="ARBA00022840"/>
    </source>
</evidence>
<dbReference type="Pfam" id="PF00512">
    <property type="entry name" value="HisKA"/>
    <property type="match status" value="1"/>
</dbReference>
<sequence>MSFVPPIFTGQRVRNISLKWLLIGSVIGAMALFWAISIAIILAVTWKESAKTYDHNLKESAHLLFHMAAQQQDLSSTGRMDGLEDYEMETDRQYYQIIQNGAVIFHSRKGSSVPFVTQTHKKRGFYDVERNGSRWRVFSLRSRELDLEVQVAQSIKQRQALLWEMVEHLGGQALLVLLVLSLIIAAIIYVVLKPLLSIAEQVTDRHPNHLDVLPNPYQTKELHAIVAAINTLLGSLKQALQSERQFTANAAHELRTHLARLDMKVQLLQRKQPDLAHCFADIRSEIGSYTHMVSNLLLLARLDPSNGHIEAHIHFQHLDLLALLQDTVQQLQAALNAKHMHIAWDVQPVTLWSSAELWHLLLYNILDNAIKYCPEASRIDIALHQDTDGICLSIADNGHGVDEAALAQLSQRFYRALGTQVSGSGLGLSIVNEICQALNIAVHIQSGREHAGMKFIFSMATPQS</sequence>
<evidence type="ECO:0000256" key="12">
    <source>
        <dbReference type="ARBA" id="ARBA00023136"/>
    </source>
</evidence>
<evidence type="ECO:0000256" key="13">
    <source>
        <dbReference type="SAM" id="Phobius"/>
    </source>
</evidence>
<dbReference type="Proteomes" id="UP000832011">
    <property type="component" value="Chromosome"/>
</dbReference>
<evidence type="ECO:0000313" key="15">
    <source>
        <dbReference type="EMBL" id="UOO89033.1"/>
    </source>
</evidence>
<keyword evidence="8" id="KW-0418">Kinase</keyword>
<evidence type="ECO:0000256" key="10">
    <source>
        <dbReference type="ARBA" id="ARBA00022989"/>
    </source>
</evidence>
<dbReference type="InterPro" id="IPR005467">
    <property type="entry name" value="His_kinase_dom"/>
</dbReference>
<evidence type="ECO:0000256" key="1">
    <source>
        <dbReference type="ARBA" id="ARBA00000085"/>
    </source>
</evidence>
<evidence type="ECO:0000256" key="8">
    <source>
        <dbReference type="ARBA" id="ARBA00022777"/>
    </source>
</evidence>
<keyword evidence="4" id="KW-0597">Phosphoprotein</keyword>
<name>A0ABY4DZR7_9NEIS</name>
<evidence type="ECO:0000256" key="3">
    <source>
        <dbReference type="ARBA" id="ARBA00012438"/>
    </source>
</evidence>
<dbReference type="CDD" id="cd00075">
    <property type="entry name" value="HATPase"/>
    <property type="match status" value="1"/>
</dbReference>
<reference evidence="15 16" key="1">
    <citation type="journal article" date="2022" name="Res Sq">
        <title>Evolution of multicellular longitudinally dividing oral cavity symbionts (Neisseriaceae).</title>
        <authorList>
            <person name="Nyongesa S."/>
            <person name="Weber P."/>
            <person name="Bernet E."/>
            <person name="Pullido F."/>
            <person name="Nieckarz M."/>
            <person name="Delaby M."/>
            <person name="Nieves C."/>
            <person name="Viehboeck T."/>
            <person name="Krause N."/>
            <person name="Rivera-Millot A."/>
            <person name="Nakamura A."/>
            <person name="Vischer N."/>
            <person name="VanNieuwenhze M."/>
            <person name="Brun Y."/>
            <person name="Cava F."/>
            <person name="Bulgheresi S."/>
            <person name="Veyrier F."/>
        </authorList>
    </citation>
    <scope>NUCLEOTIDE SEQUENCE [LARGE SCALE GENOMIC DNA]</scope>
    <source>
        <strain evidence="15 16">SN4</strain>
    </source>
</reference>
<dbReference type="InterPro" id="IPR013727">
    <property type="entry name" value="2CSK_N"/>
</dbReference>
<feature type="transmembrane region" description="Helical" evidence="13">
    <location>
        <begin position="20"/>
        <end position="44"/>
    </location>
</feature>
<dbReference type="InterPro" id="IPR003661">
    <property type="entry name" value="HisK_dim/P_dom"/>
</dbReference>